<dbReference type="RefSeq" id="WP_345041461.1">
    <property type="nucleotide sequence ID" value="NZ_BAABBA010000011.1"/>
</dbReference>
<dbReference type="Gene3D" id="2.160.20.10">
    <property type="entry name" value="Single-stranded right-handed beta-helix, Pectin lyase-like"/>
    <property type="match status" value="1"/>
</dbReference>
<dbReference type="Pfam" id="PF13229">
    <property type="entry name" value="Beta_helix"/>
    <property type="match status" value="1"/>
</dbReference>
<evidence type="ECO:0000313" key="4">
    <source>
        <dbReference type="EMBL" id="GAA4288046.1"/>
    </source>
</evidence>
<protein>
    <recommendedName>
        <fullName evidence="3">Right handed beta helix domain-containing protein</fullName>
    </recommendedName>
</protein>
<keyword evidence="2" id="KW-0732">Signal</keyword>
<dbReference type="SUPFAM" id="SSF51126">
    <property type="entry name" value="Pectin lyase-like"/>
    <property type="match status" value="1"/>
</dbReference>
<feature type="signal peptide" evidence="2">
    <location>
        <begin position="1"/>
        <end position="24"/>
    </location>
</feature>
<feature type="compositionally biased region" description="Low complexity" evidence="1">
    <location>
        <begin position="42"/>
        <end position="56"/>
    </location>
</feature>
<proteinExistence type="predicted"/>
<evidence type="ECO:0000256" key="2">
    <source>
        <dbReference type="SAM" id="SignalP"/>
    </source>
</evidence>
<comment type="caution">
    <text evidence="4">The sequence shown here is derived from an EMBL/GenBank/DDBJ whole genome shotgun (WGS) entry which is preliminary data.</text>
</comment>
<dbReference type="InterPro" id="IPR012334">
    <property type="entry name" value="Pectin_lyas_fold"/>
</dbReference>
<keyword evidence="5" id="KW-1185">Reference proteome</keyword>
<dbReference type="EMBL" id="BAABBA010000011">
    <property type="protein sequence ID" value="GAA4288046.1"/>
    <property type="molecule type" value="Genomic_DNA"/>
</dbReference>
<evidence type="ECO:0000256" key="1">
    <source>
        <dbReference type="SAM" id="MobiDB-lite"/>
    </source>
</evidence>
<evidence type="ECO:0000259" key="3">
    <source>
        <dbReference type="Pfam" id="PF13229"/>
    </source>
</evidence>
<gene>
    <name evidence="4" type="ORF">GCM10022262_24060</name>
</gene>
<feature type="domain" description="Right handed beta helix" evidence="3">
    <location>
        <begin position="135"/>
        <end position="252"/>
    </location>
</feature>
<feature type="region of interest" description="Disordered" evidence="1">
    <location>
        <begin position="28"/>
        <end position="56"/>
    </location>
</feature>
<dbReference type="Proteomes" id="UP001499841">
    <property type="component" value="Unassembled WGS sequence"/>
</dbReference>
<evidence type="ECO:0000313" key="5">
    <source>
        <dbReference type="Proteomes" id="UP001499841"/>
    </source>
</evidence>
<name>A0ABP8EVX1_9MICO</name>
<reference evidence="5" key="1">
    <citation type="journal article" date="2019" name="Int. J. Syst. Evol. Microbiol.">
        <title>The Global Catalogue of Microorganisms (GCM) 10K type strain sequencing project: providing services to taxonomists for standard genome sequencing and annotation.</title>
        <authorList>
            <consortium name="The Broad Institute Genomics Platform"/>
            <consortium name="The Broad Institute Genome Sequencing Center for Infectious Disease"/>
            <person name="Wu L."/>
            <person name="Ma J."/>
        </authorList>
    </citation>
    <scope>NUCLEOTIDE SEQUENCE [LARGE SCALE GENOMIC DNA]</scope>
    <source>
        <strain evidence="5">JCM 17459</strain>
    </source>
</reference>
<organism evidence="4 5">
    <name type="scientific">Georgenia daeguensis</name>
    <dbReference type="NCBI Taxonomy" id="908355"/>
    <lineage>
        <taxon>Bacteria</taxon>
        <taxon>Bacillati</taxon>
        <taxon>Actinomycetota</taxon>
        <taxon>Actinomycetes</taxon>
        <taxon>Micrococcales</taxon>
        <taxon>Bogoriellaceae</taxon>
        <taxon>Georgenia</taxon>
    </lineage>
</organism>
<sequence>MRISRLLAAGAVALAATTGTPAAALTGPADTLAEPGPVVHVSPTGTSTGTGTADDPAGSLARAVELLTAAGGTTATIVVGEGTYHEARSVSFRSVPQDVVTLRPAEAGTRPIFDGSLATGASHYWLNTAGGPSLDVAGLEVRDYRTGGIRMDTDDNIVDDVVFTHLGNRHVPDGPGYAALHLLGSSGNVISGNVFENLENDSCPGCIHGVYAANGSSDNLVAGNVFDRIMGDPVRLRHDTHDNVFTHNVFTRSGDYLDADGRWAHRAMASFWRFRADEICGTGNRVDHNTTDGRTYSGEVGQRMFGSGAEEGLERCALAVLGSDNVVDTSLAR</sequence>
<accession>A0ABP8EVX1</accession>
<dbReference type="InterPro" id="IPR011050">
    <property type="entry name" value="Pectin_lyase_fold/virulence"/>
</dbReference>
<feature type="chain" id="PRO_5045394848" description="Right handed beta helix domain-containing protein" evidence="2">
    <location>
        <begin position="25"/>
        <end position="333"/>
    </location>
</feature>
<dbReference type="InterPro" id="IPR039448">
    <property type="entry name" value="Beta_helix"/>
</dbReference>